<evidence type="ECO:0000313" key="2">
    <source>
        <dbReference type="Proteomes" id="UP000219440"/>
    </source>
</evidence>
<dbReference type="AlphaFoldDB" id="A0A2C8Z5X5"/>
<evidence type="ECO:0000313" key="1">
    <source>
        <dbReference type="EMBL" id="SOE59174.1"/>
    </source>
</evidence>
<dbReference type="RefSeq" id="WP_097060047.1">
    <property type="nucleotide sequence ID" value="NZ_BMLC01000001.1"/>
</dbReference>
<organism evidence="1 2">
    <name type="scientific">Salinibacterium xinjiangense</name>
    <dbReference type="NCBI Taxonomy" id="386302"/>
    <lineage>
        <taxon>Bacteria</taxon>
        <taxon>Bacillati</taxon>
        <taxon>Actinomycetota</taxon>
        <taxon>Actinomycetes</taxon>
        <taxon>Micrococcales</taxon>
        <taxon>Microbacteriaceae</taxon>
        <taxon>Salinibacterium</taxon>
    </lineage>
</organism>
<dbReference type="EMBL" id="OCST01000002">
    <property type="protein sequence ID" value="SOE59174.1"/>
    <property type="molecule type" value="Genomic_DNA"/>
</dbReference>
<sequence>MVKDFEIPSDTAGLILDTVSACRTEESTYVDPFGWTQGGRALPSGFSAEFDKGAQQLLSGSISVQDFLKNLDAAFDDLNTQG</sequence>
<keyword evidence="2" id="KW-1185">Reference proteome</keyword>
<name>A0A2C8Z5X5_9MICO</name>
<proteinExistence type="predicted"/>
<gene>
    <name evidence="1" type="ORF">SAMN06296378_0893</name>
</gene>
<reference evidence="1 2" key="1">
    <citation type="submission" date="2017-09" db="EMBL/GenBank/DDBJ databases">
        <authorList>
            <person name="Ehlers B."/>
            <person name="Leendertz F.H."/>
        </authorList>
    </citation>
    <scope>NUCLEOTIDE SEQUENCE [LARGE SCALE GENOMIC DNA]</scope>
    <source>
        <strain evidence="1 2">CGMCC 1.05381</strain>
    </source>
</reference>
<accession>A0A2C8Z5X5</accession>
<dbReference type="Proteomes" id="UP000219440">
    <property type="component" value="Unassembled WGS sequence"/>
</dbReference>
<protein>
    <submittedName>
        <fullName evidence="1">Uncharacterized protein</fullName>
    </submittedName>
</protein>